<protein>
    <submittedName>
        <fullName evidence="1">Uncharacterized protein</fullName>
    </submittedName>
</protein>
<sequence>MSVLYSSIEDLFHMTPRPLYRVTPKSTRKGMIVPQGFYIPKDKMDVCFCIRDKERNGKARTFISPPMKIQSGESK</sequence>
<comment type="caution">
    <text evidence="1">The sequence shown here is derived from an EMBL/GenBank/DDBJ whole genome shotgun (WGS) entry which is preliminary data.</text>
</comment>
<reference evidence="1 2" key="1">
    <citation type="submission" date="2021-06" db="EMBL/GenBank/DDBJ databases">
        <title>Caerostris extrusa draft genome.</title>
        <authorList>
            <person name="Kono N."/>
            <person name="Arakawa K."/>
        </authorList>
    </citation>
    <scope>NUCLEOTIDE SEQUENCE [LARGE SCALE GENOMIC DNA]</scope>
</reference>
<dbReference type="Proteomes" id="UP001054945">
    <property type="component" value="Unassembled WGS sequence"/>
</dbReference>
<name>A0AAV4TRX0_CAEEX</name>
<gene>
    <name evidence="1" type="ORF">CEXT_44921</name>
</gene>
<keyword evidence="2" id="KW-1185">Reference proteome</keyword>
<proteinExistence type="predicted"/>
<dbReference type="EMBL" id="BPLR01011772">
    <property type="protein sequence ID" value="GIY48940.1"/>
    <property type="molecule type" value="Genomic_DNA"/>
</dbReference>
<accession>A0AAV4TRX0</accession>
<organism evidence="1 2">
    <name type="scientific">Caerostris extrusa</name>
    <name type="common">Bark spider</name>
    <name type="synonym">Caerostris bankana</name>
    <dbReference type="NCBI Taxonomy" id="172846"/>
    <lineage>
        <taxon>Eukaryota</taxon>
        <taxon>Metazoa</taxon>
        <taxon>Ecdysozoa</taxon>
        <taxon>Arthropoda</taxon>
        <taxon>Chelicerata</taxon>
        <taxon>Arachnida</taxon>
        <taxon>Araneae</taxon>
        <taxon>Araneomorphae</taxon>
        <taxon>Entelegynae</taxon>
        <taxon>Araneoidea</taxon>
        <taxon>Araneidae</taxon>
        <taxon>Caerostris</taxon>
    </lineage>
</organism>
<evidence type="ECO:0000313" key="1">
    <source>
        <dbReference type="EMBL" id="GIY48940.1"/>
    </source>
</evidence>
<evidence type="ECO:0000313" key="2">
    <source>
        <dbReference type="Proteomes" id="UP001054945"/>
    </source>
</evidence>
<dbReference type="AlphaFoldDB" id="A0AAV4TRX0"/>